<organism evidence="1 2">
    <name type="scientific">Desulfonema limicola</name>
    <dbReference type="NCBI Taxonomy" id="45656"/>
    <lineage>
        <taxon>Bacteria</taxon>
        <taxon>Pseudomonadati</taxon>
        <taxon>Thermodesulfobacteriota</taxon>
        <taxon>Desulfobacteria</taxon>
        <taxon>Desulfobacterales</taxon>
        <taxon>Desulfococcaceae</taxon>
        <taxon>Desulfonema</taxon>
    </lineage>
</organism>
<dbReference type="EMBL" id="CP061799">
    <property type="protein sequence ID" value="QTA78235.1"/>
    <property type="molecule type" value="Genomic_DNA"/>
</dbReference>
<protein>
    <submittedName>
        <fullName evidence="1">Uncharacterized protein</fullName>
    </submittedName>
</protein>
<reference evidence="1" key="1">
    <citation type="journal article" date="2021" name="Microb. Physiol.">
        <title>Proteogenomic Insights into the Physiology of Marine, Sulfate-Reducing, Filamentous Desulfonema limicola and Desulfonema magnum.</title>
        <authorList>
            <person name="Schnaars V."/>
            <person name="Wohlbrand L."/>
            <person name="Scheve S."/>
            <person name="Hinrichs C."/>
            <person name="Reinhardt R."/>
            <person name="Rabus R."/>
        </authorList>
    </citation>
    <scope>NUCLEOTIDE SEQUENCE</scope>
    <source>
        <strain evidence="1">5ac10</strain>
    </source>
</reference>
<dbReference type="RefSeq" id="WP_207690122.1">
    <property type="nucleotide sequence ID" value="NZ_CP061799.1"/>
</dbReference>
<dbReference type="AlphaFoldDB" id="A0A975B3Q1"/>
<dbReference type="Proteomes" id="UP000663720">
    <property type="component" value="Chromosome"/>
</dbReference>
<evidence type="ECO:0000313" key="2">
    <source>
        <dbReference type="Proteomes" id="UP000663720"/>
    </source>
</evidence>
<evidence type="ECO:0000313" key="1">
    <source>
        <dbReference type="EMBL" id="QTA78235.1"/>
    </source>
</evidence>
<proteinExistence type="predicted"/>
<accession>A0A975B3Q1</accession>
<gene>
    <name evidence="1" type="ORF">dnl_04550</name>
</gene>
<dbReference type="KEGG" id="dli:dnl_04550"/>
<name>A0A975B3Q1_9BACT</name>
<sequence>MPKKIKWLDIAVDDFEQDVEYVAQYNMEAAKNLAKRIYNLRILRGARKWPVSFKYKI</sequence>
<keyword evidence="2" id="KW-1185">Reference proteome</keyword>